<accession>A0A212K563</accession>
<dbReference type="InterPro" id="IPR003731">
    <property type="entry name" value="Di-Nase_FeMo-co_biosynth"/>
</dbReference>
<dbReference type="Pfam" id="PF02579">
    <property type="entry name" value="Nitro_FeMo-Co"/>
    <property type="match status" value="1"/>
</dbReference>
<dbReference type="Gene3D" id="3.30.420.130">
    <property type="entry name" value="Dinitrogenase iron-molybdenum cofactor biosynthesis domain"/>
    <property type="match status" value="1"/>
</dbReference>
<keyword evidence="2" id="KW-0535">Nitrogen fixation</keyword>
<dbReference type="Gene3D" id="1.10.150.590">
    <property type="entry name" value="Dinitrogenase iron-molybdenum cofactor, N-terminal"/>
    <property type="match status" value="1"/>
</dbReference>
<feature type="domain" description="Dinitrogenase iron-molybdenum cofactor biosynthesis" evidence="3">
    <location>
        <begin position="119"/>
        <end position="209"/>
    </location>
</feature>
<organism evidence="5">
    <name type="scientific">uncultured Alphaproteobacteria bacterium</name>
    <dbReference type="NCBI Taxonomy" id="91750"/>
    <lineage>
        <taxon>Bacteria</taxon>
        <taxon>Pseudomonadati</taxon>
        <taxon>Pseudomonadota</taxon>
        <taxon>Alphaproteobacteria</taxon>
        <taxon>environmental samples</taxon>
    </lineage>
</organism>
<protein>
    <submittedName>
        <fullName evidence="5">Protein NifY</fullName>
    </submittedName>
</protein>
<dbReference type="InterPro" id="IPR034169">
    <property type="entry name" value="NifX-like"/>
</dbReference>
<proteinExistence type="inferred from homology"/>
<comment type="similarity">
    <text evidence="1">Belongs to the NifX/NifY family.</text>
</comment>
<evidence type="ECO:0000313" key="5">
    <source>
        <dbReference type="EMBL" id="SBW06880.1"/>
    </source>
</evidence>
<dbReference type="InterPro" id="IPR038127">
    <property type="entry name" value="NafY_N_sf"/>
</dbReference>
<feature type="domain" description="Dinitrogenase iron-molybdenum cofactor N-terminal" evidence="4">
    <location>
        <begin position="8"/>
        <end position="87"/>
    </location>
</feature>
<dbReference type="InterPro" id="IPR036105">
    <property type="entry name" value="DiNase_FeMo-co_biosyn_sf"/>
</dbReference>
<dbReference type="CDD" id="cd00853">
    <property type="entry name" value="NifX"/>
    <property type="match status" value="1"/>
</dbReference>
<name>A0A212K563_9PROT</name>
<evidence type="ECO:0000256" key="2">
    <source>
        <dbReference type="ARBA" id="ARBA00023231"/>
    </source>
</evidence>
<evidence type="ECO:0000259" key="4">
    <source>
        <dbReference type="Pfam" id="PF16844"/>
    </source>
</evidence>
<dbReference type="EMBL" id="FLUO01000001">
    <property type="protein sequence ID" value="SBW06880.1"/>
    <property type="molecule type" value="Genomic_DNA"/>
</dbReference>
<dbReference type="SUPFAM" id="SSF53146">
    <property type="entry name" value="Nitrogenase accessory factor-like"/>
    <property type="match status" value="1"/>
</dbReference>
<sequence length="236" mass="25027">MSETERPITEAVALRIGLAARALPDVEPSRLVQVLLDVTGGAPPTPAALQALTVRRLKTALDGALSDQPSDQLKTAVAYLRGEARVTEVAADLPVPAPYAEGDMPGSIRVALASNVAESLDGHFGTCARFLIYQVNAEEARLIDVRHAESGRTEARDKNDLRAEQIRDCHLLYVVSIGGPAAAKVVRHAVHPVKRVEGGEARAVLGELRAALRSPPPWLAKAMGVACAPAWSDADD</sequence>
<reference evidence="5" key="1">
    <citation type="submission" date="2016-04" db="EMBL/GenBank/DDBJ databases">
        <authorList>
            <person name="Evans L.H."/>
            <person name="Alamgir A."/>
            <person name="Owens N."/>
            <person name="Weber N.D."/>
            <person name="Virtaneva K."/>
            <person name="Barbian K."/>
            <person name="Babar A."/>
            <person name="Rosenke K."/>
        </authorList>
    </citation>
    <scope>NUCLEOTIDE SEQUENCE</scope>
    <source>
        <strain evidence="5">86</strain>
    </source>
</reference>
<evidence type="ECO:0000259" key="3">
    <source>
        <dbReference type="Pfam" id="PF02579"/>
    </source>
</evidence>
<gene>
    <name evidence="5" type="primary">nifY</name>
    <name evidence="5" type="ORF">KL86APRO_12168</name>
</gene>
<evidence type="ECO:0000256" key="1">
    <source>
        <dbReference type="ARBA" id="ARBA00010285"/>
    </source>
</evidence>
<dbReference type="InterPro" id="IPR031763">
    <property type="entry name" value="NafY_N"/>
</dbReference>
<dbReference type="Pfam" id="PF16844">
    <property type="entry name" value="DIMCO_N"/>
    <property type="match status" value="1"/>
</dbReference>
<dbReference type="AlphaFoldDB" id="A0A212K563"/>